<dbReference type="RefSeq" id="WP_170864306.1">
    <property type="nucleotide sequence ID" value="NZ_FQUS01000005.1"/>
</dbReference>
<dbReference type="STRING" id="1194090.SAMN05443144_105228"/>
<evidence type="ECO:0000313" key="1">
    <source>
        <dbReference type="EMBL" id="SHF12228.1"/>
    </source>
</evidence>
<evidence type="ECO:0000313" key="2">
    <source>
        <dbReference type="Proteomes" id="UP000184041"/>
    </source>
</evidence>
<reference evidence="1 2" key="1">
    <citation type="submission" date="2016-11" db="EMBL/GenBank/DDBJ databases">
        <authorList>
            <person name="Jaros S."/>
            <person name="Januszkiewicz K."/>
            <person name="Wedrychowicz H."/>
        </authorList>
    </citation>
    <scope>NUCLEOTIDE SEQUENCE [LARGE SCALE GENOMIC DNA]</scope>
    <source>
        <strain evidence="1 2">DSM 21986</strain>
    </source>
</reference>
<sequence>MTAPPAIQGMIVYLFVDEYDAATGRLAEISMEDADDFWARKFMVKVTS</sequence>
<organism evidence="1 2">
    <name type="scientific">Fodinibius roseus</name>
    <dbReference type="NCBI Taxonomy" id="1194090"/>
    <lineage>
        <taxon>Bacteria</taxon>
        <taxon>Pseudomonadati</taxon>
        <taxon>Balneolota</taxon>
        <taxon>Balneolia</taxon>
        <taxon>Balneolales</taxon>
        <taxon>Balneolaceae</taxon>
        <taxon>Fodinibius</taxon>
    </lineage>
</organism>
<name>A0A1M4Z2Q3_9BACT</name>
<proteinExistence type="predicted"/>
<accession>A0A1M4Z2Q3</accession>
<dbReference type="AlphaFoldDB" id="A0A1M4Z2Q3"/>
<dbReference type="Proteomes" id="UP000184041">
    <property type="component" value="Unassembled WGS sequence"/>
</dbReference>
<keyword evidence="2" id="KW-1185">Reference proteome</keyword>
<protein>
    <submittedName>
        <fullName evidence="1">Uncharacterized protein</fullName>
    </submittedName>
</protein>
<dbReference type="EMBL" id="FQUS01000005">
    <property type="protein sequence ID" value="SHF12228.1"/>
    <property type="molecule type" value="Genomic_DNA"/>
</dbReference>
<gene>
    <name evidence="1" type="ORF">SAMN05443144_105228</name>
</gene>